<evidence type="ECO:0000256" key="7">
    <source>
        <dbReference type="ARBA" id="ARBA00049442"/>
    </source>
</evidence>
<evidence type="ECO:0000259" key="9">
    <source>
        <dbReference type="Pfam" id="PF01488"/>
    </source>
</evidence>
<evidence type="ECO:0000259" key="11">
    <source>
        <dbReference type="Pfam" id="PF18317"/>
    </source>
</evidence>
<comment type="caution">
    <text evidence="12">The sequence shown here is derived from an EMBL/GenBank/DDBJ whole genome shotgun (WGS) entry which is preliminary data.</text>
</comment>
<evidence type="ECO:0000256" key="6">
    <source>
        <dbReference type="ARBA" id="ARBA00023141"/>
    </source>
</evidence>
<dbReference type="InterPro" id="IPR036291">
    <property type="entry name" value="NAD(P)-bd_dom_sf"/>
</dbReference>
<dbReference type="Proteomes" id="UP000296144">
    <property type="component" value="Unassembled WGS sequence"/>
</dbReference>
<dbReference type="GO" id="GO:0008652">
    <property type="term" value="P:amino acid biosynthetic process"/>
    <property type="evidence" value="ECO:0007669"/>
    <property type="project" value="UniProtKB-KW"/>
</dbReference>
<feature type="binding site" evidence="8">
    <location>
        <position position="244"/>
    </location>
    <ligand>
        <name>shikimate</name>
        <dbReference type="ChEBI" id="CHEBI:36208"/>
    </ligand>
</feature>
<dbReference type="GO" id="GO:0005829">
    <property type="term" value="C:cytosol"/>
    <property type="evidence" value="ECO:0007669"/>
    <property type="project" value="TreeGrafter"/>
</dbReference>
<evidence type="ECO:0000259" key="10">
    <source>
        <dbReference type="Pfam" id="PF08501"/>
    </source>
</evidence>
<dbReference type="GO" id="GO:0019632">
    <property type="term" value="P:shikimate metabolic process"/>
    <property type="evidence" value="ECO:0007669"/>
    <property type="project" value="InterPro"/>
</dbReference>
<feature type="domain" description="SDH C-terminal" evidence="11">
    <location>
        <begin position="237"/>
        <end position="259"/>
    </location>
</feature>
<dbReference type="EMBL" id="PDKU01000003">
    <property type="protein sequence ID" value="PPI86518.1"/>
    <property type="molecule type" value="Genomic_DNA"/>
</dbReference>
<feature type="domain" description="Quinate/shikimate 5-dehydrogenase/glutamyl-tRNA reductase" evidence="9">
    <location>
        <begin position="119"/>
        <end position="192"/>
    </location>
</feature>
<comment type="pathway">
    <text evidence="1 8">Metabolic intermediate biosynthesis; chorismate biosynthesis; chorismate from D-erythrose 4-phosphate and phosphoenolpyruvate: step 4/7.</text>
</comment>
<evidence type="ECO:0000313" key="12">
    <source>
        <dbReference type="EMBL" id="PPI86518.1"/>
    </source>
</evidence>
<comment type="subunit">
    <text evidence="8">Homodimer.</text>
</comment>
<dbReference type="InterPro" id="IPR022893">
    <property type="entry name" value="Shikimate_DH_fam"/>
</dbReference>
<protein>
    <recommendedName>
        <fullName evidence="2 8">Shikimate dehydrogenase (NADP(+))</fullName>
        <shortName evidence="8">SDH</shortName>
        <ecNumber evidence="2 8">1.1.1.25</ecNumber>
    </recommendedName>
</protein>
<feature type="binding site" evidence="8">
    <location>
        <position position="213"/>
    </location>
    <ligand>
        <name>NADP(+)</name>
        <dbReference type="ChEBI" id="CHEBI:58349"/>
    </ligand>
</feature>
<dbReference type="Gene3D" id="3.40.50.720">
    <property type="entry name" value="NAD(P)-binding Rossmann-like Domain"/>
    <property type="match status" value="1"/>
</dbReference>
<dbReference type="OrthoDB" id="9776868at2"/>
<dbReference type="Pfam" id="PF01488">
    <property type="entry name" value="Shikimate_DH"/>
    <property type="match status" value="1"/>
</dbReference>
<organism evidence="12 13">
    <name type="scientific">Candidatus Pantoea edessiphila</name>
    <dbReference type="NCBI Taxonomy" id="2044610"/>
    <lineage>
        <taxon>Bacteria</taxon>
        <taxon>Pseudomonadati</taxon>
        <taxon>Pseudomonadota</taxon>
        <taxon>Gammaproteobacteria</taxon>
        <taxon>Enterobacterales</taxon>
        <taxon>Erwiniaceae</taxon>
        <taxon>Pantoea</taxon>
    </lineage>
</organism>
<evidence type="ECO:0000256" key="1">
    <source>
        <dbReference type="ARBA" id="ARBA00004871"/>
    </source>
</evidence>
<evidence type="ECO:0000256" key="4">
    <source>
        <dbReference type="ARBA" id="ARBA00022857"/>
    </source>
</evidence>
<dbReference type="InterPro" id="IPR013708">
    <property type="entry name" value="Shikimate_DH-bd_N"/>
</dbReference>
<feature type="binding site" evidence="8">
    <location>
        <position position="77"/>
    </location>
    <ligand>
        <name>NADP(+)</name>
        <dbReference type="ChEBI" id="CHEBI:58349"/>
    </ligand>
</feature>
<feature type="binding site" evidence="8">
    <location>
        <position position="237"/>
    </location>
    <ligand>
        <name>NADP(+)</name>
        <dbReference type="ChEBI" id="CHEBI:58349"/>
    </ligand>
</feature>
<comment type="function">
    <text evidence="8">Involved in the biosynthesis of the chorismate, which leads to the biosynthesis of aromatic amino acids. Catalyzes the reversible NADPH linked reduction of 3-dehydroshikimate (DHSA) to yield shikimate (SA).</text>
</comment>
<dbReference type="UniPathway" id="UPA00053">
    <property type="reaction ID" value="UER00087"/>
</dbReference>
<keyword evidence="6 8" id="KW-0057">Aromatic amino acid biosynthesis</keyword>
<proteinExistence type="inferred from homology"/>
<feature type="binding site" evidence="8">
    <location>
        <position position="86"/>
    </location>
    <ligand>
        <name>shikimate</name>
        <dbReference type="ChEBI" id="CHEBI:36208"/>
    </ligand>
</feature>
<dbReference type="AlphaFoldDB" id="A0A2P5SW06"/>
<dbReference type="GO" id="GO:0050661">
    <property type="term" value="F:NADP binding"/>
    <property type="evidence" value="ECO:0007669"/>
    <property type="project" value="InterPro"/>
</dbReference>
<dbReference type="Pfam" id="PF18317">
    <property type="entry name" value="SDH_C"/>
    <property type="match status" value="1"/>
</dbReference>
<feature type="binding site" evidence="8">
    <location>
        <position position="215"/>
    </location>
    <ligand>
        <name>shikimate</name>
        <dbReference type="ChEBI" id="CHEBI:36208"/>
    </ligand>
</feature>
<dbReference type="InterPro" id="IPR041121">
    <property type="entry name" value="SDH_C"/>
</dbReference>
<evidence type="ECO:0000256" key="8">
    <source>
        <dbReference type="HAMAP-Rule" id="MF_00222"/>
    </source>
</evidence>
<dbReference type="NCBIfam" id="TIGR00507">
    <property type="entry name" value="aroE"/>
    <property type="match status" value="1"/>
</dbReference>
<dbReference type="PANTHER" id="PTHR21089">
    <property type="entry name" value="SHIKIMATE DEHYDROGENASE"/>
    <property type="match status" value="1"/>
</dbReference>
<keyword evidence="4 8" id="KW-0521">NADP</keyword>
<gene>
    <name evidence="8" type="primary">aroE</name>
    <name evidence="12" type="ORF">CRV10_02715</name>
</gene>
<keyword evidence="3 8" id="KW-0028">Amino-acid biosynthesis</keyword>
<dbReference type="EC" id="1.1.1.25" evidence="2 8"/>
<evidence type="ECO:0000256" key="2">
    <source>
        <dbReference type="ARBA" id="ARBA00012962"/>
    </source>
</evidence>
<feature type="binding site" evidence="8">
    <location>
        <begin position="14"/>
        <end position="16"/>
    </location>
    <ligand>
        <name>shikimate</name>
        <dbReference type="ChEBI" id="CHEBI:36208"/>
    </ligand>
</feature>
<dbReference type="Pfam" id="PF08501">
    <property type="entry name" value="Shikimate_dh_N"/>
    <property type="match status" value="1"/>
</dbReference>
<feature type="binding site" evidence="8">
    <location>
        <position position="102"/>
    </location>
    <ligand>
        <name>shikimate</name>
        <dbReference type="ChEBI" id="CHEBI:36208"/>
    </ligand>
</feature>
<feature type="binding site" evidence="8">
    <location>
        <position position="61"/>
    </location>
    <ligand>
        <name>shikimate</name>
        <dbReference type="ChEBI" id="CHEBI:36208"/>
    </ligand>
</feature>
<feature type="binding site" evidence="8">
    <location>
        <begin position="126"/>
        <end position="130"/>
    </location>
    <ligand>
        <name>NADP(+)</name>
        <dbReference type="ChEBI" id="CHEBI:58349"/>
    </ligand>
</feature>
<dbReference type="PANTHER" id="PTHR21089:SF1">
    <property type="entry name" value="BIFUNCTIONAL 3-DEHYDROQUINATE DEHYDRATASE_SHIKIMATE DEHYDROGENASE, CHLOROPLASTIC"/>
    <property type="match status" value="1"/>
</dbReference>
<dbReference type="Gene3D" id="3.40.50.10860">
    <property type="entry name" value="Leucine Dehydrogenase, chain A, domain 1"/>
    <property type="match status" value="1"/>
</dbReference>
<dbReference type="InterPro" id="IPR011342">
    <property type="entry name" value="Shikimate_DH"/>
</dbReference>
<dbReference type="CDD" id="cd01065">
    <property type="entry name" value="NAD_bind_Shikimate_DH"/>
    <property type="match status" value="1"/>
</dbReference>
<accession>A0A2P5SW06</accession>
<dbReference type="FunFam" id="3.40.50.720:FF:000104">
    <property type="entry name" value="Shikimate dehydrogenase (NADP(+))"/>
    <property type="match status" value="1"/>
</dbReference>
<dbReference type="SUPFAM" id="SSF51735">
    <property type="entry name" value="NAD(P)-binding Rossmann-fold domains"/>
    <property type="match status" value="1"/>
</dbReference>
<dbReference type="SUPFAM" id="SSF53223">
    <property type="entry name" value="Aminoacid dehydrogenase-like, N-terminal domain"/>
    <property type="match status" value="1"/>
</dbReference>
<dbReference type="HAMAP" id="MF_00222">
    <property type="entry name" value="Shikimate_DH_AroE"/>
    <property type="match status" value="1"/>
</dbReference>
<dbReference type="RefSeq" id="WP_136130306.1">
    <property type="nucleotide sequence ID" value="NZ_PDKU01000003.1"/>
</dbReference>
<dbReference type="NCBIfam" id="NF001310">
    <property type="entry name" value="PRK00258.1-2"/>
    <property type="match status" value="1"/>
</dbReference>
<feature type="active site" description="Proton acceptor" evidence="8">
    <location>
        <position position="65"/>
    </location>
</feature>
<evidence type="ECO:0000256" key="5">
    <source>
        <dbReference type="ARBA" id="ARBA00023002"/>
    </source>
</evidence>
<dbReference type="FunFam" id="3.40.50.10860:FF:000006">
    <property type="entry name" value="Shikimate dehydrogenase (NADP(+))"/>
    <property type="match status" value="1"/>
</dbReference>
<dbReference type="InterPro" id="IPR006151">
    <property type="entry name" value="Shikm_DH/Glu-tRNA_Rdtase"/>
</dbReference>
<dbReference type="InterPro" id="IPR046346">
    <property type="entry name" value="Aminoacid_DH-like_N_sf"/>
</dbReference>
<feature type="binding site" evidence="8">
    <location>
        <begin position="149"/>
        <end position="154"/>
    </location>
    <ligand>
        <name>NADP(+)</name>
        <dbReference type="ChEBI" id="CHEBI:58349"/>
    </ligand>
</feature>
<comment type="catalytic activity">
    <reaction evidence="7 8">
        <text>shikimate + NADP(+) = 3-dehydroshikimate + NADPH + H(+)</text>
        <dbReference type="Rhea" id="RHEA:17737"/>
        <dbReference type="ChEBI" id="CHEBI:15378"/>
        <dbReference type="ChEBI" id="CHEBI:16630"/>
        <dbReference type="ChEBI" id="CHEBI:36208"/>
        <dbReference type="ChEBI" id="CHEBI:57783"/>
        <dbReference type="ChEBI" id="CHEBI:58349"/>
        <dbReference type="EC" id="1.1.1.25"/>
    </reaction>
</comment>
<dbReference type="GO" id="GO:0004764">
    <property type="term" value="F:shikimate 3-dehydrogenase (NADP+) activity"/>
    <property type="evidence" value="ECO:0007669"/>
    <property type="project" value="UniProtKB-UniRule"/>
</dbReference>
<evidence type="ECO:0000313" key="13">
    <source>
        <dbReference type="Proteomes" id="UP000296144"/>
    </source>
</evidence>
<comment type="similarity">
    <text evidence="8">Belongs to the shikimate dehydrogenase family.</text>
</comment>
<reference evidence="12 13" key="1">
    <citation type="journal article" date="2018" name="Genome Biol. Evol.">
        <title>Cladogenesis and Genomic Streamlining in Extracellular Endosymbionts of Tropical Stink Bugs.</title>
        <authorList>
            <person name="Otero-Bravo A."/>
            <person name="Goffredi S."/>
            <person name="Sabree Z.L."/>
        </authorList>
    </citation>
    <scope>NUCLEOTIDE SEQUENCE [LARGE SCALE GENOMIC DNA]</scope>
    <source>
        <strain evidence="12 13">SoEL</strain>
    </source>
</reference>
<keyword evidence="13" id="KW-1185">Reference proteome</keyword>
<evidence type="ECO:0000256" key="3">
    <source>
        <dbReference type="ARBA" id="ARBA00022605"/>
    </source>
</evidence>
<dbReference type="GO" id="GO:0009423">
    <property type="term" value="P:chorismate biosynthetic process"/>
    <property type="evidence" value="ECO:0007669"/>
    <property type="project" value="UniProtKB-UniRule"/>
</dbReference>
<dbReference type="GO" id="GO:0009073">
    <property type="term" value="P:aromatic amino acid family biosynthetic process"/>
    <property type="evidence" value="ECO:0007669"/>
    <property type="project" value="UniProtKB-KW"/>
</dbReference>
<sequence>MFKFAVFGNPINHSKSPLIHHEFAKQTGIKHNYGCICVPINEFKKSISKFFSQGGLGANVTLPFKQEAYQFADELSERAYFAGAVNTLKKQNDNKIFGDNTDGIGLISDLQRLNMIKAGDRVLVIGAGGAARGIILPLLLSGAILTVTNRTNSRAQELVYNFKYNGVINSCSISELNGKYFDLIINATSSSSNKQMPIIPSSILNNKPRCYDIFYQKELTTFLYWCQKQGCNYLSDGLGMLIYQAAHAFQLWHGVMPNITNIFKKLQ</sequence>
<name>A0A2P5SW06_9GAMM</name>
<feature type="domain" description="Shikimate dehydrogenase substrate binding N-terminal" evidence="10">
    <location>
        <begin position="6"/>
        <end position="88"/>
    </location>
</feature>
<keyword evidence="5 8" id="KW-0560">Oxidoreductase</keyword>